<accession>A0A1Z5JM04</accession>
<feature type="region of interest" description="Disordered" evidence="1">
    <location>
        <begin position="1"/>
        <end position="50"/>
    </location>
</feature>
<dbReference type="InParanoid" id="A0A1Z5JM04"/>
<protein>
    <submittedName>
        <fullName evidence="2">Uncharacterized protein</fullName>
    </submittedName>
</protein>
<evidence type="ECO:0000313" key="3">
    <source>
        <dbReference type="Proteomes" id="UP000198406"/>
    </source>
</evidence>
<evidence type="ECO:0000313" key="2">
    <source>
        <dbReference type="EMBL" id="GAX14811.1"/>
    </source>
</evidence>
<feature type="compositionally biased region" description="Low complexity" evidence="1">
    <location>
        <begin position="35"/>
        <end position="50"/>
    </location>
</feature>
<dbReference type="Proteomes" id="UP000198406">
    <property type="component" value="Unassembled WGS sequence"/>
</dbReference>
<reference evidence="2 3" key="1">
    <citation type="journal article" date="2015" name="Plant Cell">
        <title>Oil accumulation by the oleaginous diatom Fistulifera solaris as revealed by the genome and transcriptome.</title>
        <authorList>
            <person name="Tanaka T."/>
            <person name="Maeda Y."/>
            <person name="Veluchamy A."/>
            <person name="Tanaka M."/>
            <person name="Abida H."/>
            <person name="Marechal E."/>
            <person name="Bowler C."/>
            <person name="Muto M."/>
            <person name="Sunaga Y."/>
            <person name="Tanaka M."/>
            <person name="Yoshino T."/>
            <person name="Taniguchi T."/>
            <person name="Fukuda Y."/>
            <person name="Nemoto M."/>
            <person name="Matsumoto M."/>
            <person name="Wong P.S."/>
            <person name="Aburatani S."/>
            <person name="Fujibuchi W."/>
        </authorList>
    </citation>
    <scope>NUCLEOTIDE SEQUENCE [LARGE SCALE GENOMIC DNA]</scope>
    <source>
        <strain evidence="2 3">JPCC DA0580</strain>
    </source>
</reference>
<dbReference type="SMART" id="SM00248">
    <property type="entry name" value="ANK"/>
    <property type="match status" value="3"/>
</dbReference>
<dbReference type="InterPro" id="IPR036770">
    <property type="entry name" value="Ankyrin_rpt-contain_sf"/>
</dbReference>
<dbReference type="OrthoDB" id="204260at2759"/>
<dbReference type="Pfam" id="PF12796">
    <property type="entry name" value="Ank_2"/>
    <property type="match status" value="1"/>
</dbReference>
<proteinExistence type="predicted"/>
<dbReference type="Gene3D" id="1.25.40.20">
    <property type="entry name" value="Ankyrin repeat-containing domain"/>
    <property type="match status" value="1"/>
</dbReference>
<feature type="compositionally biased region" description="Polar residues" evidence="1">
    <location>
        <begin position="1"/>
        <end position="11"/>
    </location>
</feature>
<dbReference type="SUPFAM" id="SSF48403">
    <property type="entry name" value="Ankyrin repeat"/>
    <property type="match status" value="1"/>
</dbReference>
<evidence type="ECO:0000256" key="1">
    <source>
        <dbReference type="SAM" id="MobiDB-lite"/>
    </source>
</evidence>
<dbReference type="EMBL" id="BDSP01000084">
    <property type="protein sequence ID" value="GAX14811.1"/>
    <property type="molecule type" value="Genomic_DNA"/>
</dbReference>
<dbReference type="AlphaFoldDB" id="A0A1Z5JM04"/>
<gene>
    <name evidence="2" type="ORF">FisN_29Lh014</name>
</gene>
<organism evidence="2 3">
    <name type="scientific">Fistulifera solaris</name>
    <name type="common">Oleaginous diatom</name>
    <dbReference type="NCBI Taxonomy" id="1519565"/>
    <lineage>
        <taxon>Eukaryota</taxon>
        <taxon>Sar</taxon>
        <taxon>Stramenopiles</taxon>
        <taxon>Ochrophyta</taxon>
        <taxon>Bacillariophyta</taxon>
        <taxon>Bacillariophyceae</taxon>
        <taxon>Bacillariophycidae</taxon>
        <taxon>Naviculales</taxon>
        <taxon>Naviculaceae</taxon>
        <taxon>Fistulifera</taxon>
    </lineage>
</organism>
<sequence>MNGNMNDTLETGLSFHKRARDDETENDTESSTANDGSFSEDYSDSSESSSDSVYQAYKNLQEVSALFSSTQKTFGRLRDVASHNNLPLLTTAICTDSLSGTTKTAVLRQQSEANLLAPARKKMIFAIQTASAVPKEQQSASPFQLLQDMYKERGIEINKQSYKSQSDWMPWNVDGYTAELTKAIRENDVATIRRLKEKGQNLQCSNKFGESVVHTAARRGSYNVLRYFVYEAKVSTRVCCDSGRNPLHDSCWTGQPQFDCVRLLLQESPAFLLTMDKRGFTPLEYVPRDAYPLWTRFLKNNQNLLTFSR</sequence>
<comment type="caution">
    <text evidence="2">The sequence shown here is derived from an EMBL/GenBank/DDBJ whole genome shotgun (WGS) entry which is preliminary data.</text>
</comment>
<name>A0A1Z5JM04_FISSO</name>
<dbReference type="InterPro" id="IPR002110">
    <property type="entry name" value="Ankyrin_rpt"/>
</dbReference>
<keyword evidence="3" id="KW-1185">Reference proteome</keyword>